<dbReference type="GO" id="GO:0030684">
    <property type="term" value="C:preribosome"/>
    <property type="evidence" value="ECO:0007669"/>
    <property type="project" value="EnsemblFungi"/>
</dbReference>
<dbReference type="InterPro" id="IPR041997">
    <property type="entry name" value="Ribosomal_eL6_KOW"/>
</dbReference>
<dbReference type="PANTHER" id="PTHR10715:SF0">
    <property type="entry name" value="LARGE RIBOSOMAL SUBUNIT PROTEIN EL6"/>
    <property type="match status" value="1"/>
</dbReference>
<dbReference type="GO" id="GO:0000027">
    <property type="term" value="P:ribosomal large subunit assembly"/>
    <property type="evidence" value="ECO:0007669"/>
    <property type="project" value="TreeGrafter"/>
</dbReference>
<gene>
    <name evidence="4" type="ORF">PSACC_00905</name>
</gene>
<reference evidence="4 5" key="1">
    <citation type="submission" date="2016-10" db="EMBL/GenBank/DDBJ databases">
        <title>The genome of Paramicrosporidium saccamoebae is the missing link in understanding Cryptomycota and Microsporidia evolution.</title>
        <authorList>
            <person name="Quandt C.A."/>
            <person name="Beaudet D."/>
            <person name="Corsaro D."/>
            <person name="Michel R."/>
            <person name="Corradi N."/>
            <person name="James T."/>
        </authorList>
    </citation>
    <scope>NUCLEOTIDE SEQUENCE [LARGE SCALE GENOMIC DNA]</scope>
    <source>
        <strain evidence="4 5">KSL3</strain>
    </source>
</reference>
<comment type="caution">
    <text evidence="4">The sequence shown here is derived from an EMBL/GenBank/DDBJ whole genome shotgun (WGS) entry which is preliminary data.</text>
</comment>
<keyword evidence="3" id="KW-0687">Ribonucleoprotein</keyword>
<dbReference type="Proteomes" id="UP000240830">
    <property type="component" value="Unassembled WGS sequence"/>
</dbReference>
<evidence type="ECO:0000313" key="5">
    <source>
        <dbReference type="Proteomes" id="UP000240830"/>
    </source>
</evidence>
<dbReference type="GO" id="GO:0022625">
    <property type="term" value="C:cytosolic large ribosomal subunit"/>
    <property type="evidence" value="ECO:0007669"/>
    <property type="project" value="TreeGrafter"/>
</dbReference>
<dbReference type="GO" id="GO:0003735">
    <property type="term" value="F:structural constituent of ribosome"/>
    <property type="evidence" value="ECO:0007669"/>
    <property type="project" value="InterPro"/>
</dbReference>
<sequence>MAAKTAPAPRNVELHDAPVAAPKRSAKTAKLRASITPGTVLILLAGRFRGRRVVFLKQLASGLLLVSGPMKVNGVPLKRVNQSYVLATSTKVDISGVKVPEFSETLFKKCKKAKKGMFEGEEQKKEVSAERKKIQSEVDSLLLTHIKKVPNMRSYLKSLFTLQKGQAPHTMKF</sequence>
<dbReference type="AlphaFoldDB" id="A0A2H9TNF4"/>
<name>A0A2H9TNF4_9FUNG</name>
<comment type="similarity">
    <text evidence="1">Belongs to the eukaryotic ribosomal protein eL6 family.</text>
</comment>
<dbReference type="EMBL" id="MTSL01000072">
    <property type="protein sequence ID" value="PJF19266.1"/>
    <property type="molecule type" value="Genomic_DNA"/>
</dbReference>
<dbReference type="STRING" id="1246581.A0A2H9TNF4"/>
<dbReference type="Gene3D" id="2.30.30.30">
    <property type="match status" value="1"/>
</dbReference>
<evidence type="ECO:0000256" key="3">
    <source>
        <dbReference type="ARBA" id="ARBA00023274"/>
    </source>
</evidence>
<accession>A0A2H9TNF4</accession>
<dbReference type="FunFam" id="2.30.30.30:FF:000014">
    <property type="entry name" value="60S ribosomal protein L6"/>
    <property type="match status" value="1"/>
</dbReference>
<dbReference type="InterPro" id="IPR014722">
    <property type="entry name" value="Rib_uL2_dom2"/>
</dbReference>
<protein>
    <submittedName>
        <fullName evidence="4">Ribosomal protein L2 2 domain-containing protein</fullName>
    </submittedName>
</protein>
<dbReference type="CDD" id="cd13156">
    <property type="entry name" value="KOW_RPL6"/>
    <property type="match status" value="1"/>
</dbReference>
<keyword evidence="5" id="KW-1185">Reference proteome</keyword>
<organism evidence="4 5">
    <name type="scientific">Paramicrosporidium saccamoebae</name>
    <dbReference type="NCBI Taxonomy" id="1246581"/>
    <lineage>
        <taxon>Eukaryota</taxon>
        <taxon>Fungi</taxon>
        <taxon>Fungi incertae sedis</taxon>
        <taxon>Cryptomycota</taxon>
        <taxon>Cryptomycota incertae sedis</taxon>
        <taxon>Paramicrosporidium</taxon>
    </lineage>
</organism>
<dbReference type="GO" id="GO:0003723">
    <property type="term" value="F:RNA binding"/>
    <property type="evidence" value="ECO:0007669"/>
    <property type="project" value="TreeGrafter"/>
</dbReference>
<dbReference type="PANTHER" id="PTHR10715">
    <property type="entry name" value="60S RIBOSOMAL PROTEIN L6"/>
    <property type="match status" value="1"/>
</dbReference>
<evidence type="ECO:0000313" key="4">
    <source>
        <dbReference type="EMBL" id="PJF19266.1"/>
    </source>
</evidence>
<dbReference type="Pfam" id="PF01159">
    <property type="entry name" value="Ribosomal_L6e"/>
    <property type="match status" value="1"/>
</dbReference>
<keyword evidence="2 4" id="KW-0689">Ribosomal protein</keyword>
<proteinExistence type="inferred from homology"/>
<dbReference type="InterPro" id="IPR008991">
    <property type="entry name" value="Translation_prot_SH3-like_sf"/>
</dbReference>
<dbReference type="OrthoDB" id="2436667at2759"/>
<dbReference type="GO" id="GO:0002181">
    <property type="term" value="P:cytoplasmic translation"/>
    <property type="evidence" value="ECO:0007669"/>
    <property type="project" value="TreeGrafter"/>
</dbReference>
<dbReference type="InterPro" id="IPR000915">
    <property type="entry name" value="60S_ribosomal_eL6"/>
</dbReference>
<evidence type="ECO:0000256" key="1">
    <source>
        <dbReference type="ARBA" id="ARBA00010592"/>
    </source>
</evidence>
<evidence type="ECO:0000256" key="2">
    <source>
        <dbReference type="ARBA" id="ARBA00022980"/>
    </source>
</evidence>
<dbReference type="SUPFAM" id="SSF50104">
    <property type="entry name" value="Translation proteins SH3-like domain"/>
    <property type="match status" value="1"/>
</dbReference>